<sequence>MLSPAPASGRRPGGAPRATTHKLMSTSLYAPFRSLGHVTTDVPFVIHSHSTKDSDVLGVSKAQTNSQVILTSVGLGWALWSADSLRLLYVGPLTPMPITCLNIHSSGLVLASAGAEIYIYKRTRVVGILKTSDQKTQSNHPPRSDNPSVDDSDSDADLEPESWIDQFKKPSIQDSTIQEFITFGNQIVGLSTCGKTLWVWNLDTKGLHITIELPSTFGLATTLVHPSTYLNRIVVASQEGQLAIYNIQTGALIHIFQPTLFTTPFKARCSSAKIPITRMVQAPAVDIIAVGFADGWCSLVDVRFGEEILAVKMGQSDSSHSTNSGVLDAVNGIAFRSEPDTQVMVTSSSQGHLAIWNLNEGGQLLHIIREAHDSAISNVYFLPGQPVVVTASGDNSIKLWLFETPTGLPRLHTQRSGHQRPPHLIRYHGSNGKTILSAGRDKTLRAVSIVRDSRSFELSQGSLTKQASQLAVPVSSLRLLPITNMSHSISRSKDWDDLLTCHEGSAQGRTWSVQNKRIGKHSFSLIEKKSFQLDPPDEIAKCVCVSACGNYGLVGTQGSGKVGLWNMQSGMKRRVFILPGSSGKGKQNGMVLNVVGIATDALNQLVIVATRSGHIHFYEFSSGSLRRTVPLPSGVTSILLQRDTGMLAINCSDHQIRVLDTDTFEVIRQLKGFTKPILDMTMTTDSRWLVATSADSVIRTFDLPTGAMIDAFRTSSVATSITFSPSGDFLASAHVDSVGIFLWVNRAQFSGFSYKSLPENYEIPLLETPVLDGVEDKPTEELEAMLRPDAWGSDPSSDPQNDLVSAKPLEEGLITLSCMPKSKWQTLLNLEIIKARNKPTEPPKAPERAPFFLPTVAGTEPIFDVKSGAHEDPDGANPNQNKKRKLDLGDNTQVEVEFTRRLIQADTDGKHEEFFEYLRNLSPSALDLEIRSLSGDEHLLSLMKAFEMRLKEGKDFEMVQAIMRVFLKVHGPRLAGDQETSIFGLPHQSDDHQKILPAIKHLLTVQEDVCAQLNRLVDYGIGVSAFVRGLTGVV</sequence>
<keyword evidence="6" id="KW-1185">Reference proteome</keyword>
<dbReference type="SUPFAM" id="SSF50978">
    <property type="entry name" value="WD40 repeat-like"/>
    <property type="match status" value="1"/>
</dbReference>
<dbReference type="PANTHER" id="PTHR22840">
    <property type="entry name" value="WD REPEAT-CONTAINING PROTEIN 36"/>
    <property type="match status" value="1"/>
</dbReference>
<dbReference type="InterPro" id="IPR001680">
    <property type="entry name" value="WD40_rpt"/>
</dbReference>
<feature type="repeat" description="WD" evidence="1">
    <location>
        <begin position="369"/>
        <end position="400"/>
    </location>
</feature>
<dbReference type="Pfam" id="PF25171">
    <property type="entry name" value="Beta-prop_WDR36-Utp21_1st"/>
    <property type="match status" value="1"/>
</dbReference>
<dbReference type="InterPro" id="IPR036322">
    <property type="entry name" value="WD40_repeat_dom_sf"/>
</dbReference>
<feature type="domain" description="WDR36/Utp21 N-terminal" evidence="4">
    <location>
        <begin position="173"/>
        <end position="403"/>
    </location>
</feature>
<dbReference type="GO" id="GO:0032040">
    <property type="term" value="C:small-subunit processome"/>
    <property type="evidence" value="ECO:0007669"/>
    <property type="project" value="InterPro"/>
</dbReference>
<evidence type="ECO:0000259" key="4">
    <source>
        <dbReference type="Pfam" id="PF25171"/>
    </source>
</evidence>
<feature type="region of interest" description="Disordered" evidence="2">
    <location>
        <begin position="865"/>
        <end position="888"/>
    </location>
</feature>
<dbReference type="PROSITE" id="PS50294">
    <property type="entry name" value="WD_REPEATS_REGION"/>
    <property type="match status" value="1"/>
</dbReference>
<reference evidence="5 6" key="1">
    <citation type="submission" date="2017-11" db="EMBL/GenBank/DDBJ databases">
        <title>De novo assembly and phasing of dikaryotic genomes from two isolates of Puccinia coronata f. sp. avenae, the causal agent of oat crown rust.</title>
        <authorList>
            <person name="Miller M.E."/>
            <person name="Zhang Y."/>
            <person name="Omidvar V."/>
            <person name="Sperschneider J."/>
            <person name="Schwessinger B."/>
            <person name="Raley C."/>
            <person name="Palmer J.M."/>
            <person name="Garnica D."/>
            <person name="Upadhyaya N."/>
            <person name="Rathjen J."/>
            <person name="Taylor J.M."/>
            <person name="Park R.F."/>
            <person name="Dodds P.N."/>
            <person name="Hirsch C.D."/>
            <person name="Kianian S.F."/>
            <person name="Figueroa M."/>
        </authorList>
    </citation>
    <scope>NUCLEOTIDE SEQUENCE [LARGE SCALE GENOMIC DNA]</scope>
    <source>
        <strain evidence="5">12NC29</strain>
    </source>
</reference>
<feature type="domain" description="WDR36/Utp21 C-terminal" evidence="3">
    <location>
        <begin position="809"/>
        <end position="1028"/>
    </location>
</feature>
<evidence type="ECO:0000313" key="6">
    <source>
        <dbReference type="Proteomes" id="UP000235388"/>
    </source>
</evidence>
<dbReference type="PROSITE" id="PS50082">
    <property type="entry name" value="WD_REPEATS_2"/>
    <property type="match status" value="1"/>
</dbReference>
<feature type="compositionally biased region" description="Acidic residues" evidence="2">
    <location>
        <begin position="148"/>
        <end position="157"/>
    </location>
</feature>
<evidence type="ECO:0000256" key="1">
    <source>
        <dbReference type="PROSITE-ProRule" id="PRU00221"/>
    </source>
</evidence>
<dbReference type="GO" id="GO:0006364">
    <property type="term" value="P:rRNA processing"/>
    <property type="evidence" value="ECO:0007669"/>
    <property type="project" value="InterPro"/>
</dbReference>
<dbReference type="Pfam" id="PF25168">
    <property type="entry name" value="Beta-prop_WDR36-Utp21_2nd"/>
    <property type="match status" value="1"/>
</dbReference>
<dbReference type="OrthoDB" id="10250769at2759"/>
<dbReference type="STRING" id="200324.A0A2N5VWM8"/>
<proteinExistence type="predicted"/>
<dbReference type="PANTHER" id="PTHR22840:SF12">
    <property type="entry name" value="WD REPEAT-CONTAINING PROTEIN 36"/>
    <property type="match status" value="1"/>
</dbReference>
<dbReference type="Pfam" id="PF04192">
    <property type="entry name" value="Utp21"/>
    <property type="match status" value="1"/>
</dbReference>
<dbReference type="SUPFAM" id="SSF50998">
    <property type="entry name" value="Quinoprotein alcohol dehydrogenase-like"/>
    <property type="match status" value="1"/>
</dbReference>
<dbReference type="SMART" id="SM00320">
    <property type="entry name" value="WD40"/>
    <property type="match status" value="9"/>
</dbReference>
<accession>A0A2N5VWM8</accession>
<evidence type="ECO:0000313" key="5">
    <source>
        <dbReference type="EMBL" id="PLW54395.1"/>
    </source>
</evidence>
<evidence type="ECO:0008006" key="7">
    <source>
        <dbReference type="Google" id="ProtNLM"/>
    </source>
</evidence>
<comment type="caution">
    <text evidence="5">The sequence shown here is derived from an EMBL/GenBank/DDBJ whole genome shotgun (WGS) entry which is preliminary data.</text>
</comment>
<dbReference type="InterPro" id="IPR059157">
    <property type="entry name" value="WDR36-Utp21_N"/>
</dbReference>
<gene>
    <name evidence="5" type="ORF">PCANC_04790</name>
</gene>
<evidence type="ECO:0000256" key="2">
    <source>
        <dbReference type="SAM" id="MobiDB-lite"/>
    </source>
</evidence>
<dbReference type="InterPro" id="IPR007319">
    <property type="entry name" value="WDR36/Utp21_C"/>
</dbReference>
<dbReference type="Proteomes" id="UP000235388">
    <property type="component" value="Unassembled WGS sequence"/>
</dbReference>
<dbReference type="InterPro" id="IPR015943">
    <property type="entry name" value="WD40/YVTN_repeat-like_dom_sf"/>
</dbReference>
<dbReference type="EMBL" id="PGCJ01000046">
    <property type="protein sequence ID" value="PLW54395.1"/>
    <property type="molecule type" value="Genomic_DNA"/>
</dbReference>
<dbReference type="AlphaFoldDB" id="A0A2N5VWM8"/>
<feature type="region of interest" description="Disordered" evidence="2">
    <location>
        <begin position="131"/>
        <end position="157"/>
    </location>
</feature>
<dbReference type="InterPro" id="IPR011047">
    <property type="entry name" value="Quinoprotein_ADH-like_sf"/>
</dbReference>
<name>A0A2N5VWM8_9BASI</name>
<dbReference type="Gene3D" id="2.130.10.10">
    <property type="entry name" value="YVTN repeat-like/Quinoprotein amine dehydrogenase"/>
    <property type="match status" value="2"/>
</dbReference>
<organism evidence="5 6">
    <name type="scientific">Puccinia coronata f. sp. avenae</name>
    <dbReference type="NCBI Taxonomy" id="200324"/>
    <lineage>
        <taxon>Eukaryota</taxon>
        <taxon>Fungi</taxon>
        <taxon>Dikarya</taxon>
        <taxon>Basidiomycota</taxon>
        <taxon>Pucciniomycotina</taxon>
        <taxon>Pucciniomycetes</taxon>
        <taxon>Pucciniales</taxon>
        <taxon>Pucciniaceae</taxon>
        <taxon>Puccinia</taxon>
    </lineage>
</organism>
<keyword evidence="1" id="KW-0853">WD repeat</keyword>
<protein>
    <recommendedName>
        <fullName evidence="7">Small-subunit processome Utp21 domain-containing protein</fullName>
    </recommendedName>
</protein>
<evidence type="ECO:0000259" key="3">
    <source>
        <dbReference type="Pfam" id="PF04192"/>
    </source>
</evidence>
<dbReference type="GO" id="GO:0034388">
    <property type="term" value="C:Pwp2p-containing subcomplex of 90S preribosome"/>
    <property type="evidence" value="ECO:0007669"/>
    <property type="project" value="TreeGrafter"/>
</dbReference>